<comment type="caution">
    <text evidence="1">The sequence shown here is derived from an EMBL/GenBank/DDBJ whole genome shotgun (WGS) entry which is preliminary data.</text>
</comment>
<keyword evidence="2" id="KW-1185">Reference proteome</keyword>
<sequence length="89" mass="9791">MVGAIGGALACVVNTIEHGGQVGMVVEMYRSSAGFFRLMQETIEANLRENDVGRRENGQVLKMKMALQLGRNLSELKHLSVFSYGSKLF</sequence>
<dbReference type="Pfam" id="PF14476">
    <property type="entry name" value="Chloroplast_duf"/>
    <property type="match status" value="1"/>
</dbReference>
<dbReference type="PANTHER" id="PTHR33358">
    <property type="entry name" value="F-BOX PROTEIN WITH A DOMAIN PROTEIN"/>
    <property type="match status" value="1"/>
</dbReference>
<dbReference type="InterPro" id="IPR027949">
    <property type="entry name" value="Chloroplast_duf"/>
</dbReference>
<evidence type="ECO:0000313" key="2">
    <source>
        <dbReference type="Proteomes" id="UP001457282"/>
    </source>
</evidence>
<dbReference type="Proteomes" id="UP001457282">
    <property type="component" value="Unassembled WGS sequence"/>
</dbReference>
<protein>
    <submittedName>
        <fullName evidence="1">Uncharacterized protein</fullName>
    </submittedName>
</protein>
<dbReference type="AlphaFoldDB" id="A0AAW1XH30"/>
<organism evidence="1 2">
    <name type="scientific">Rubus argutus</name>
    <name type="common">Southern blackberry</name>
    <dbReference type="NCBI Taxonomy" id="59490"/>
    <lineage>
        <taxon>Eukaryota</taxon>
        <taxon>Viridiplantae</taxon>
        <taxon>Streptophyta</taxon>
        <taxon>Embryophyta</taxon>
        <taxon>Tracheophyta</taxon>
        <taxon>Spermatophyta</taxon>
        <taxon>Magnoliopsida</taxon>
        <taxon>eudicotyledons</taxon>
        <taxon>Gunneridae</taxon>
        <taxon>Pentapetalae</taxon>
        <taxon>rosids</taxon>
        <taxon>fabids</taxon>
        <taxon>Rosales</taxon>
        <taxon>Rosaceae</taxon>
        <taxon>Rosoideae</taxon>
        <taxon>Rosoideae incertae sedis</taxon>
        <taxon>Rubus</taxon>
    </lineage>
</organism>
<evidence type="ECO:0000313" key="1">
    <source>
        <dbReference type="EMBL" id="KAK9935997.1"/>
    </source>
</evidence>
<reference evidence="1 2" key="1">
    <citation type="journal article" date="2023" name="G3 (Bethesda)">
        <title>A chromosome-length genome assembly and annotation of blackberry (Rubus argutus, cv. 'Hillquist').</title>
        <authorList>
            <person name="Bruna T."/>
            <person name="Aryal R."/>
            <person name="Dudchenko O."/>
            <person name="Sargent D.J."/>
            <person name="Mead D."/>
            <person name="Buti M."/>
            <person name="Cavallini A."/>
            <person name="Hytonen T."/>
            <person name="Andres J."/>
            <person name="Pham M."/>
            <person name="Weisz D."/>
            <person name="Mascagni F."/>
            <person name="Usai G."/>
            <person name="Natali L."/>
            <person name="Bassil N."/>
            <person name="Fernandez G.E."/>
            <person name="Lomsadze A."/>
            <person name="Armour M."/>
            <person name="Olukolu B."/>
            <person name="Poorten T."/>
            <person name="Britton C."/>
            <person name="Davik J."/>
            <person name="Ashrafi H."/>
            <person name="Aiden E.L."/>
            <person name="Borodovsky M."/>
            <person name="Worthington M."/>
        </authorList>
    </citation>
    <scope>NUCLEOTIDE SEQUENCE [LARGE SCALE GENOMIC DNA]</scope>
    <source>
        <strain evidence="1">PI 553951</strain>
    </source>
</reference>
<dbReference type="EMBL" id="JBEDUW010000003">
    <property type="protein sequence ID" value="KAK9935997.1"/>
    <property type="molecule type" value="Genomic_DNA"/>
</dbReference>
<gene>
    <name evidence="1" type="ORF">M0R45_012864</name>
</gene>
<proteinExistence type="predicted"/>
<accession>A0AAW1XH30</accession>
<dbReference type="PANTHER" id="PTHR33358:SF16">
    <property type="entry name" value="F-BOX PROTEIN"/>
    <property type="match status" value="1"/>
</dbReference>
<name>A0AAW1XH30_RUBAR</name>